<comment type="caution">
    <text evidence="1">The sequence shown here is derived from an EMBL/GenBank/DDBJ whole genome shotgun (WGS) entry which is preliminary data.</text>
</comment>
<dbReference type="Gene3D" id="3.30.310.100">
    <property type="entry name" value="YugN-like"/>
    <property type="match status" value="1"/>
</dbReference>
<evidence type="ECO:0008006" key="3">
    <source>
        <dbReference type="Google" id="ProtNLM"/>
    </source>
</evidence>
<protein>
    <recommendedName>
        <fullName evidence="3">YugN-like protein</fullName>
    </recommendedName>
</protein>
<dbReference type="InterPro" id="IPR036491">
    <property type="entry name" value="YugN-like_sf"/>
</dbReference>
<evidence type="ECO:0000313" key="1">
    <source>
        <dbReference type="EMBL" id="OOP66465.1"/>
    </source>
</evidence>
<accession>A0A8E2I5K3</accession>
<dbReference type="RefSeq" id="WP_058002750.1">
    <property type="nucleotide sequence ID" value="NZ_CP065424.1"/>
</dbReference>
<evidence type="ECO:0000313" key="2">
    <source>
        <dbReference type="Proteomes" id="UP000189761"/>
    </source>
</evidence>
<dbReference type="SUPFAM" id="SSF160755">
    <property type="entry name" value="YugN-like"/>
    <property type="match status" value="1"/>
</dbReference>
<dbReference type="Proteomes" id="UP000189761">
    <property type="component" value="Unassembled WGS sequence"/>
</dbReference>
<name>A0A8E2I5K3_9BACI</name>
<dbReference type="Pfam" id="PF08868">
    <property type="entry name" value="YugN"/>
    <property type="match status" value="1"/>
</dbReference>
<reference evidence="1 2" key="1">
    <citation type="submission" date="2017-01" db="EMBL/GenBank/DDBJ databases">
        <title>Draft genome sequence of Bacillus oleronius.</title>
        <authorList>
            <person name="Allam M."/>
        </authorList>
    </citation>
    <scope>NUCLEOTIDE SEQUENCE [LARGE SCALE GENOMIC DNA]</scope>
    <source>
        <strain evidence="1 2">DSM 9356</strain>
    </source>
</reference>
<sequence length="133" mass="15024">MYEIPTKIEGKQYSLYKLEEALKPIGYSIGGGWDYDQGYFDFKMANDEGYQFLRVPFTPVDGELDTRGVVVQLGKPFILNHVYQEAVDDEAGVGVAAAGFDQFAEPKDRDGDIPKKYIDFGKELVRELEQILS</sequence>
<dbReference type="EMBL" id="MTLA01000311">
    <property type="protein sequence ID" value="OOP66465.1"/>
    <property type="molecule type" value="Genomic_DNA"/>
</dbReference>
<proteinExistence type="predicted"/>
<organism evidence="1 2">
    <name type="scientific">Heyndrickxia oleronia</name>
    <dbReference type="NCBI Taxonomy" id="38875"/>
    <lineage>
        <taxon>Bacteria</taxon>
        <taxon>Bacillati</taxon>
        <taxon>Bacillota</taxon>
        <taxon>Bacilli</taxon>
        <taxon>Bacillales</taxon>
        <taxon>Bacillaceae</taxon>
        <taxon>Heyndrickxia</taxon>
    </lineage>
</organism>
<dbReference type="AlphaFoldDB" id="A0A8E2I5K3"/>
<dbReference type="InterPro" id="IPR014967">
    <property type="entry name" value="Uncharacterised_YugN-like"/>
</dbReference>
<gene>
    <name evidence="1" type="ORF">BWZ43_20855</name>
</gene>
<keyword evidence="2" id="KW-1185">Reference proteome</keyword>